<name>A0ACB7WJX2_DIOAL</name>
<protein>
    <submittedName>
        <fullName evidence="1">Peptidase S10 serine carboxypeptidase protein</fullName>
        <ecNumber evidence="1">3.4.16.6</ecNumber>
    </submittedName>
</protein>
<keyword evidence="1" id="KW-0645">Protease</keyword>
<dbReference type="Proteomes" id="UP000827976">
    <property type="component" value="Chromosome 3"/>
</dbReference>
<evidence type="ECO:0000313" key="2">
    <source>
        <dbReference type="Proteomes" id="UP000827976"/>
    </source>
</evidence>
<proteinExistence type="predicted"/>
<keyword evidence="1" id="KW-0121">Carboxypeptidase</keyword>
<keyword evidence="2" id="KW-1185">Reference proteome</keyword>
<dbReference type="EMBL" id="CM037013">
    <property type="protein sequence ID" value="KAH7688257.1"/>
    <property type="molecule type" value="Genomic_DNA"/>
</dbReference>
<dbReference type="EC" id="3.4.16.6" evidence="1"/>
<evidence type="ECO:0000313" key="1">
    <source>
        <dbReference type="EMBL" id="KAH7688257.1"/>
    </source>
</evidence>
<keyword evidence="1" id="KW-0378">Hydrolase</keyword>
<accession>A0ACB7WJX2</accession>
<reference evidence="2" key="1">
    <citation type="journal article" date="2022" name="Nat. Commun.">
        <title>Chromosome evolution and the genetic basis of agronomically important traits in greater yam.</title>
        <authorList>
            <person name="Bredeson J.V."/>
            <person name="Lyons J.B."/>
            <person name="Oniyinde I.O."/>
            <person name="Okereke N.R."/>
            <person name="Kolade O."/>
            <person name="Nnabue I."/>
            <person name="Nwadili C.O."/>
            <person name="Hribova E."/>
            <person name="Parker M."/>
            <person name="Nwogha J."/>
            <person name="Shu S."/>
            <person name="Carlson J."/>
            <person name="Kariba R."/>
            <person name="Muthemba S."/>
            <person name="Knop K."/>
            <person name="Barton G.J."/>
            <person name="Sherwood A.V."/>
            <person name="Lopez-Montes A."/>
            <person name="Asiedu R."/>
            <person name="Jamnadass R."/>
            <person name="Muchugi A."/>
            <person name="Goodstein D."/>
            <person name="Egesi C.N."/>
            <person name="Featherston J."/>
            <person name="Asfaw A."/>
            <person name="Simpson G.G."/>
            <person name="Dolezel J."/>
            <person name="Hendre P.S."/>
            <person name="Van Deynze A."/>
            <person name="Kumar P.L."/>
            <person name="Obidiegwu J.E."/>
            <person name="Bhattacharjee R."/>
            <person name="Rokhsar D.S."/>
        </authorList>
    </citation>
    <scope>NUCLEOTIDE SEQUENCE [LARGE SCALE GENOMIC DNA]</scope>
    <source>
        <strain evidence="2">cv. TDa95/00328</strain>
    </source>
</reference>
<sequence length="474" mass="53767">MAMRMRMRMRSAQSLIFVILVLISVWRVRARSPFEVQEKERWIKLPGQPNVNFTHYSGYVTVNKESGRNLFFWFFEAVDKPEEKPLLLWLNGGPGCSSIAYGLAEEVGPFHVNPDGQSLYLNPYSWNQVANILFLDSPVGVGFSHTNNSQDILNNGDARTANDSLIFLTKWLKRYPQYKGRDFYISGESYAGHYVPQLAQVIVRYNDATGDKSINLKGYMVGNALTDDYHDHFGVFQFMWSAGLISDQTYKNLNVRCDFQSFIHPSAECEKIIEVADKELGNIDPYSIFTPSCPANAVLLKNKLLKRLRLLGRLGEKYDPCTEKHSTIYFNLPHVQKALHVNPAFAPSKWETCSEIVNTNWQDSPSSMLPIYHELIKHGLRIWIFSGDTDAVIPVTATRYNVDALKLPTVTPWHAWYNNGQVGGWTQVYKGLTFVTVRGAGHEVPLHRPKQALVLIKSFLAGSPMPTDPQIIDS</sequence>
<comment type="caution">
    <text evidence="1">The sequence shown here is derived from an EMBL/GenBank/DDBJ whole genome shotgun (WGS) entry which is preliminary data.</text>
</comment>
<organism evidence="1 2">
    <name type="scientific">Dioscorea alata</name>
    <name type="common">Purple yam</name>
    <dbReference type="NCBI Taxonomy" id="55571"/>
    <lineage>
        <taxon>Eukaryota</taxon>
        <taxon>Viridiplantae</taxon>
        <taxon>Streptophyta</taxon>
        <taxon>Embryophyta</taxon>
        <taxon>Tracheophyta</taxon>
        <taxon>Spermatophyta</taxon>
        <taxon>Magnoliopsida</taxon>
        <taxon>Liliopsida</taxon>
        <taxon>Dioscoreales</taxon>
        <taxon>Dioscoreaceae</taxon>
        <taxon>Dioscorea</taxon>
    </lineage>
</organism>
<gene>
    <name evidence="1" type="ORF">IHE45_03G021700</name>
</gene>